<reference evidence="11" key="1">
    <citation type="submission" date="2015-12" db="EMBL/GenBank/DDBJ databases">
        <title>Update maize B73 reference genome by single molecule sequencing technologies.</title>
        <authorList>
            <consortium name="Maize Genome Sequencing Project"/>
            <person name="Ware D."/>
        </authorList>
    </citation>
    <scope>NUCLEOTIDE SEQUENCE [LARGE SCALE GENOMIC DNA]</scope>
    <source>
        <tissue evidence="11">Seedling</tissue>
    </source>
</reference>
<keyword evidence="5 10" id="KW-0547">Nucleotide-binding</keyword>
<gene>
    <name evidence="11" type="ORF">ZEAMMB73_Zm00001d033647</name>
</gene>
<dbReference type="OMA" id="SIYHRFM"/>
<evidence type="ECO:0000313" key="11">
    <source>
        <dbReference type="EMBL" id="ONM08227.1"/>
    </source>
</evidence>
<evidence type="ECO:0000256" key="9">
    <source>
        <dbReference type="ARBA" id="ARBA00030268"/>
    </source>
</evidence>
<keyword evidence="4 10" id="KW-0436">Ligase</keyword>
<evidence type="ECO:0000256" key="2">
    <source>
        <dbReference type="ARBA" id="ARBA00013161"/>
    </source>
</evidence>
<dbReference type="InterPro" id="IPR002305">
    <property type="entry name" value="aa-tRNA-synth_Ic"/>
</dbReference>
<keyword evidence="6 10" id="KW-0067">ATP-binding</keyword>
<dbReference type="Gene3D" id="1.10.240.10">
    <property type="entry name" value="Tyrosyl-Transfer RNA Synthetase"/>
    <property type="match status" value="1"/>
</dbReference>
<dbReference type="GO" id="GO:0005524">
    <property type="term" value="F:ATP binding"/>
    <property type="evidence" value="ECO:0007669"/>
    <property type="project" value="UniProtKB-KW"/>
</dbReference>
<evidence type="ECO:0000256" key="5">
    <source>
        <dbReference type="ARBA" id="ARBA00022741"/>
    </source>
</evidence>
<accession>A0A1D6L123</accession>
<name>A0A1D6L123_MAIZE</name>
<evidence type="ECO:0000256" key="7">
    <source>
        <dbReference type="ARBA" id="ARBA00022917"/>
    </source>
</evidence>
<evidence type="ECO:0000256" key="4">
    <source>
        <dbReference type="ARBA" id="ARBA00022598"/>
    </source>
</evidence>
<evidence type="ECO:0000256" key="8">
    <source>
        <dbReference type="ARBA" id="ARBA00023146"/>
    </source>
</evidence>
<proteinExistence type="inferred from homology"/>
<dbReference type="PANTHER" id="PTHR10055:SF1">
    <property type="entry name" value="TRYPTOPHAN--TRNA LIGASE, CYTOPLASMIC"/>
    <property type="match status" value="1"/>
</dbReference>
<dbReference type="EMBL" id="CM007647">
    <property type="protein sequence ID" value="ONM08227.1"/>
    <property type="molecule type" value="Genomic_DNA"/>
</dbReference>
<dbReference type="SUPFAM" id="SSF52374">
    <property type="entry name" value="Nucleotidylyl transferase"/>
    <property type="match status" value="1"/>
</dbReference>
<dbReference type="GO" id="GO:0004830">
    <property type="term" value="F:tryptophan-tRNA ligase activity"/>
    <property type="evidence" value="ECO:0007669"/>
    <property type="project" value="UniProtKB-EC"/>
</dbReference>
<dbReference type="EC" id="6.1.1.2" evidence="2"/>
<dbReference type="FunFam" id="1.10.240.10:FF:000003">
    <property type="entry name" value="Tryptophan--tRNA ligase, cytoplasmic"/>
    <property type="match status" value="1"/>
</dbReference>
<keyword evidence="7 10" id="KW-0648">Protein biosynthesis</keyword>
<dbReference type="PANTHER" id="PTHR10055">
    <property type="entry name" value="TRYPTOPHANYL-TRNA SYNTHETASE"/>
    <property type="match status" value="1"/>
</dbReference>
<evidence type="ECO:0000256" key="1">
    <source>
        <dbReference type="ARBA" id="ARBA00005594"/>
    </source>
</evidence>
<evidence type="ECO:0000256" key="10">
    <source>
        <dbReference type="RuleBase" id="RU363036"/>
    </source>
</evidence>
<protein>
    <recommendedName>
        <fullName evidence="3">Tryptophan--tRNA ligase, cytoplasmic</fullName>
        <ecNumber evidence="2">6.1.1.2</ecNumber>
    </recommendedName>
    <alternativeName>
        <fullName evidence="9">Tryptophanyl-tRNA synthetase</fullName>
    </alternativeName>
</protein>
<dbReference type="AlphaFoldDB" id="A0A1D6L123"/>
<sequence length="153" mass="17279">MTRDVAPRIGYQKPSLIESRFFPALQGENTKMSASDANSAIYVTDSAKEIKTKVNKYAFSGGQDSIELHRKLGANLDVDVPIKYLNFFLEDDDELAHIKKEYKEGRMLTGEVKQRLIAVLSEIVARHQRARAQVTEEMVDAFMAVRPLPNMFG</sequence>
<evidence type="ECO:0000256" key="3">
    <source>
        <dbReference type="ARBA" id="ARBA00013782"/>
    </source>
</evidence>
<dbReference type="Gene3D" id="3.40.50.620">
    <property type="entry name" value="HUPs"/>
    <property type="match status" value="1"/>
</dbReference>
<dbReference type="ExpressionAtlas" id="A0A1D6L123">
    <property type="expression patterns" value="baseline and differential"/>
</dbReference>
<organism evidence="11">
    <name type="scientific">Zea mays</name>
    <name type="common">Maize</name>
    <dbReference type="NCBI Taxonomy" id="4577"/>
    <lineage>
        <taxon>Eukaryota</taxon>
        <taxon>Viridiplantae</taxon>
        <taxon>Streptophyta</taxon>
        <taxon>Embryophyta</taxon>
        <taxon>Tracheophyta</taxon>
        <taxon>Spermatophyta</taxon>
        <taxon>Magnoliopsida</taxon>
        <taxon>Liliopsida</taxon>
        <taxon>Poales</taxon>
        <taxon>Poaceae</taxon>
        <taxon>PACMAD clade</taxon>
        <taxon>Panicoideae</taxon>
        <taxon>Andropogonodae</taxon>
        <taxon>Andropogoneae</taxon>
        <taxon>Tripsacinae</taxon>
        <taxon>Zea</taxon>
    </lineage>
</organism>
<dbReference type="Pfam" id="PF00579">
    <property type="entry name" value="tRNA-synt_1b"/>
    <property type="match status" value="1"/>
</dbReference>
<dbReference type="GO" id="GO:0006418">
    <property type="term" value="P:tRNA aminoacylation for protein translation"/>
    <property type="evidence" value="ECO:0007669"/>
    <property type="project" value="InterPro"/>
</dbReference>
<comment type="similarity">
    <text evidence="1 10">Belongs to the class-I aminoacyl-tRNA synthetase family.</text>
</comment>
<evidence type="ECO:0000256" key="6">
    <source>
        <dbReference type="ARBA" id="ARBA00022840"/>
    </source>
</evidence>
<dbReference type="EMBL" id="CM007647">
    <property type="protein sequence ID" value="ONM08229.1"/>
    <property type="molecule type" value="Genomic_DNA"/>
</dbReference>
<keyword evidence="8 10" id="KW-0030">Aminoacyl-tRNA synthetase</keyword>
<dbReference type="InterPro" id="IPR014729">
    <property type="entry name" value="Rossmann-like_a/b/a_fold"/>
</dbReference>